<reference evidence="11" key="1">
    <citation type="journal article" date="2018" name="J. Nat. Prod.">
        <title>Identification and Proposed Relative and Absolute Configurations of Niphimycins C-E from the Marine-Derived Streptomyces sp. IMB7-145 by Genomic Analysis.</title>
        <authorList>
            <person name="Hu Y."/>
            <person name="Wang M."/>
            <person name="Wu C."/>
            <person name="Tan Y."/>
            <person name="Li J."/>
            <person name="Hao X."/>
            <person name="Duan Y."/>
            <person name="Guan Y."/>
            <person name="Shang X."/>
            <person name="Wang Y."/>
            <person name="Xiao C."/>
            <person name="Gan M."/>
        </authorList>
    </citation>
    <scope>NUCLEOTIDE SEQUENCE</scope>
    <source>
        <strain evidence="11">IMB7-145</strain>
    </source>
</reference>
<dbReference type="Pfam" id="PF00698">
    <property type="entry name" value="Acyl_transf_1"/>
    <property type="match status" value="2"/>
</dbReference>
<dbReference type="InterPro" id="IPR014030">
    <property type="entry name" value="Ketoacyl_synth_N"/>
</dbReference>
<evidence type="ECO:0000256" key="4">
    <source>
        <dbReference type="ARBA" id="ARBA00022679"/>
    </source>
</evidence>
<dbReference type="PROSITE" id="PS50075">
    <property type="entry name" value="CARRIER"/>
    <property type="match status" value="2"/>
</dbReference>
<keyword evidence="4" id="KW-0808">Transferase</keyword>
<keyword evidence="2" id="KW-0596">Phosphopantetheine</keyword>
<protein>
    <submittedName>
        <fullName evidence="11">Polyketide synthase</fullName>
    </submittedName>
</protein>
<dbReference type="InterPro" id="IPR014031">
    <property type="entry name" value="Ketoacyl_synth_C"/>
</dbReference>
<evidence type="ECO:0000259" key="9">
    <source>
        <dbReference type="PROSITE" id="PS50075"/>
    </source>
</evidence>
<organism evidence="11">
    <name type="scientific">Streptomyces sp. IMB7-145</name>
    <dbReference type="NCBI Taxonomy" id="2070498"/>
    <lineage>
        <taxon>Bacteria</taxon>
        <taxon>Bacillati</taxon>
        <taxon>Actinomycetota</taxon>
        <taxon>Actinomycetes</taxon>
        <taxon>Kitasatosporales</taxon>
        <taxon>Streptomycetaceae</taxon>
        <taxon>Streptomyces</taxon>
    </lineage>
</organism>
<dbReference type="InterPro" id="IPR050091">
    <property type="entry name" value="PKS_NRPS_Biosynth_Enz"/>
</dbReference>
<dbReference type="PROSITE" id="PS52004">
    <property type="entry name" value="KS3_2"/>
    <property type="match status" value="2"/>
</dbReference>
<gene>
    <name evidence="11" type="primary">npmG</name>
</gene>
<dbReference type="PANTHER" id="PTHR43775">
    <property type="entry name" value="FATTY ACID SYNTHASE"/>
    <property type="match status" value="1"/>
</dbReference>
<dbReference type="Gene3D" id="3.40.50.720">
    <property type="entry name" value="NAD(P)-binding Rossmann-like Domain"/>
    <property type="match status" value="2"/>
</dbReference>
<evidence type="ECO:0000256" key="6">
    <source>
        <dbReference type="ARBA" id="ARBA00023268"/>
    </source>
</evidence>
<dbReference type="Pfam" id="PF16197">
    <property type="entry name" value="KAsynt_C_assoc"/>
    <property type="match status" value="2"/>
</dbReference>
<dbReference type="InterPro" id="IPR020841">
    <property type="entry name" value="PKS_Beta-ketoAc_synthase_dom"/>
</dbReference>
<dbReference type="SMART" id="SM01294">
    <property type="entry name" value="PKS_PP_betabranch"/>
    <property type="match status" value="2"/>
</dbReference>
<dbReference type="InterPro" id="IPR018201">
    <property type="entry name" value="Ketoacyl_synth_AS"/>
</dbReference>
<evidence type="ECO:0000256" key="5">
    <source>
        <dbReference type="ARBA" id="ARBA00023194"/>
    </source>
</evidence>
<dbReference type="NCBIfam" id="NF045894">
    <property type="entry name" value="PKS_plus_SDR"/>
    <property type="match status" value="2"/>
</dbReference>
<comment type="cofactor">
    <cofactor evidence="1">
        <name>pantetheine 4'-phosphate</name>
        <dbReference type="ChEBI" id="CHEBI:47942"/>
    </cofactor>
</comment>
<dbReference type="SUPFAM" id="SSF55048">
    <property type="entry name" value="Probable ACP-binding domain of malonyl-CoA ACP transacylase"/>
    <property type="match status" value="2"/>
</dbReference>
<dbReference type="InterPro" id="IPR036736">
    <property type="entry name" value="ACP-like_sf"/>
</dbReference>
<feature type="domain" description="Ketosynthase family 3 (KS3)" evidence="10">
    <location>
        <begin position="33"/>
        <end position="459"/>
    </location>
</feature>
<keyword evidence="3" id="KW-0597">Phosphoprotein</keyword>
<dbReference type="SMART" id="SM00827">
    <property type="entry name" value="PKS_AT"/>
    <property type="match status" value="2"/>
</dbReference>
<dbReference type="Pfam" id="PF08659">
    <property type="entry name" value="KR"/>
    <property type="match status" value="2"/>
</dbReference>
<dbReference type="Pfam" id="PF02801">
    <property type="entry name" value="Ketoacyl-synt_C"/>
    <property type="match status" value="2"/>
</dbReference>
<dbReference type="Pfam" id="PF18369">
    <property type="entry name" value="PKS_DE"/>
    <property type="match status" value="2"/>
</dbReference>
<dbReference type="PROSITE" id="PS00606">
    <property type="entry name" value="KS3_1"/>
    <property type="match status" value="2"/>
</dbReference>
<name>A0A2I6SFP9_9ACTN</name>
<dbReference type="SUPFAM" id="SSF47336">
    <property type="entry name" value="ACP-like"/>
    <property type="match status" value="2"/>
</dbReference>
<dbReference type="Gene3D" id="6.10.140.1830">
    <property type="match status" value="2"/>
</dbReference>
<dbReference type="PROSITE" id="PS00012">
    <property type="entry name" value="PHOSPHOPANTETHEINE"/>
    <property type="match status" value="2"/>
</dbReference>
<dbReference type="PANTHER" id="PTHR43775:SF51">
    <property type="entry name" value="INACTIVE PHENOLPHTHIOCEROL SYNTHESIS POLYKETIDE SYNTHASE TYPE I PKS1-RELATED"/>
    <property type="match status" value="1"/>
</dbReference>
<dbReference type="InterPro" id="IPR016039">
    <property type="entry name" value="Thiolase-like"/>
</dbReference>
<keyword evidence="7" id="KW-0012">Acyltransferase</keyword>
<dbReference type="SUPFAM" id="SSF53901">
    <property type="entry name" value="Thiolase-like"/>
    <property type="match status" value="2"/>
</dbReference>
<dbReference type="InterPro" id="IPR013968">
    <property type="entry name" value="PKS_KR"/>
</dbReference>
<dbReference type="FunFam" id="3.40.47.10:FF:000019">
    <property type="entry name" value="Polyketide synthase type I"/>
    <property type="match status" value="2"/>
</dbReference>
<dbReference type="SMART" id="SM00822">
    <property type="entry name" value="PKS_KR"/>
    <property type="match status" value="2"/>
</dbReference>
<dbReference type="Pfam" id="PF00109">
    <property type="entry name" value="ketoacyl-synt"/>
    <property type="match status" value="2"/>
</dbReference>
<dbReference type="Pfam" id="PF08990">
    <property type="entry name" value="Docking"/>
    <property type="match status" value="1"/>
</dbReference>
<keyword evidence="6" id="KW-0511">Multifunctional enzyme</keyword>
<dbReference type="Gene3D" id="3.30.70.3290">
    <property type="match status" value="2"/>
</dbReference>
<dbReference type="Gene3D" id="3.40.47.10">
    <property type="match status" value="2"/>
</dbReference>
<dbReference type="InterPro" id="IPR006162">
    <property type="entry name" value="Ppantetheine_attach_site"/>
</dbReference>
<sequence>MAEDEKLLDYLKKVTADLRQARRQLRQVEERDREPIAIVAMSCRYPGGVKTPEELWRLVAEGGDAISEFPPDRGWDVDGFFDPDAERSGTFSVREGGFLEAPGDFDPGFFSMSPREALATDPQQRLLLETAWEAFERAGIDPASVRGSQAGVFVGASPSGYGAGVSEMPEDVEGLLLAGNATSVVSGRVAYTLGLEGPAVTVDTACSSSLVALHWACQALRQEECSLALAGGVAVMFTPSMFVEFSRQGGLAPDGRCKAFGAGADGTGWAEGVGLLLLERLSDARRNGHPVLAVIRGSAINQDGASNGLTAPNGPSQRRVIRQALKNAGLTPADVDAVEAHGTGTSLGDPIEAQALMATYGKERPENKPLWLGSLKSNIGHSQAAAGVGGVIKMVMALRNGMLPKTLHADEPSSQVDWTEGDIRLLNESTPWPETEQPRRAGVSSFGISGTNAHAILEQAPEAEVAEETQAEVADGPVAWVVSGRSPAGLRAQAGRLREFVAERPELGAADVAYSLVSSRSVFEHRGVVTGADREELLVRLGALADDEVVSGVTRGVADVRGRSVFVFPGQGAQWMGMAVDLLESSPVFAEAIGECEAALSAHVDWSLTEVLRGAEGAPGFDRVDVVQPVLFAVMVSLAKLWRSVGVRPDAVMGHSQGEIAAACVAGALSLEDAAKVVALRSQAIAAGLAGRGGMVSVGLPADEAKERIAAWNGAISVAAVNGPGSVVVSGDPGALDEMVARLEGEEIRVRRVPVDYASHSAHVEAIREELLKVLADIAPRSSEVPFYSTVTGELVDTAGLDAEYWYRNLRQTVELEATTRTLLGKGHATFIEVSPHPVLTLPVQQTVEAAEAQAVVAGTLRRDEGGLERFLTSAAEVFARGTKVDWATTLEGRGGRRVELPTYVFQRERYWLDGFGLPPGGSAAEVTGSVDARFWDVVERQDLESLAGTLAVDSEAPLSAVLPALSAYHRNNRDQSTIDGWRYRVSWKPLSEIADGSLSGTWPVVVPASRAGDELVSEVVVGLERHGANVVSIVVDERDLDAEVLAERLREVAADAPELGGVLSLLALDEEPCPGYPALSGGYALTLVLVQAMVGAEIPARLWCGTRGAVSVGRSDRLTSPTQAMVWALGRVAGLELAPLWGGLVDLPESLDERGAARLAGVLSVEGGEDQVAVRGSGAFVRRLVRSAAAADEGTSWQARGTVLVTGGTGGLGGQVARWLVRSGAEHLVLTSRRGLEAEGAAELKAELEGMGAEVTVAACDAADRDALAAVLDAVPEHLPLTGVVHAAGVTIAASLVETELADAARVVSGKVAGAVNLDELLGDRELDAFVVFSSISGIWGGGSQGVYGSGNAFLDALVEQRRARGLAGTAVSWGPWAEGGMATRDDAGEQLARRGLPAMAPELAIAALERAVAGDDGVVTVVDVDWERFAPSFTAVRPSPFLSDLDEVQRLEAKGGDGESSDAAGAQLRERLKPLTEGERDRALLDLVRKHAASVLGYASAEMVEPNRAFRDLGFDSLTAVDLRNRLAAETGLSLPATLVFDYPSASTLAAHLRTEVLGASSPALTVGSGASAVAGADDDPIAIVSMSCRFPGGVRSPEDLWQLVEGGGDAISSFPSDRGWDLSGMYDPDPDRPGTFYAREGGFLYDVSEFDPGFFGISPREALATDPQQRLLLETSWEAFERAGINPTSVRGSQVGVFVGFSGSGYGTNLTTVPEDVEGHLLTGNAGSVVSGRLAYTYGLEGPAVTVDTACSSSLVALHLACQSLRQGECSMALVGGVTVMATPMAFVEFSRQGGLAPDGRCKPFSAAADGTGWSEGANVLLVERLSDARRNGHQVLAIVRGSAVNQDGASNGLTAPNGPSQQRVIQQALASAGVSAAEVDAVEAHGTGTSLGDPIEAQALLATYGKERPDGRPLWLGALKSNIGHTQAASGLAGVIKMVMAMRHGVLPKTLHVDEPSPQVDWSAGEVRLLTEATAWPETGQPRRAGVSAFGVSGTNVHTIIEQAPTDAEDERPAEVTAPDDRGAAPWTLSARSADGLRAQARRLRAHLTARPELSLKDVGYSLVATRSVFEHRAVLTGKDRAELLRGLEAVAAGEETPGVVRSVATPTGITAFLFSGQGAQRLGMGRELYDAFPVFARALDEVCAHLDMLLDRPLKDVMFAAEGSEDAELLDQTAFTQPALFAVEVALFRLLSAWGVAPDMVIGHSIGEIAAAHVAGVFSLEDACTLVAARGRLMQALPEGGAMVAIEASEEEVAPSLAGREAEVSIAAINSPTSVVIAGDEEAALEIAGQWSEQGRKTRRLRVSHAFHSPRMDAMLDDFRKVVEGLSFAPPSLALISNVSGKSAGADEVCSPEYWVRHVRESVRFLDGMRSLETAGATRFFEVGPDGVLSAMARECLTAEEASAPVVVPALRKDRPEAQSLTTALAELHVHGTTVDWEALFAGQDVRRVELPTYAFQRQRYWLEDPASDDSAGPASVDSVDARFWDAVEREDLEALTTALHVDGNASLTEVLPALSSYRKGHRERSTVDGWRYEIAWTPVSELSERALTGTWMVMVPDSHADDELVTSAVNTLERQGAQVARIVLDGAVDIDRAAVAERLRTAAEGASDGTVGGVLSLLALDENPRPDHAVVPRGLALNLLALQALVDAGVEAPLWVATRGAVSVTGSDTLRSAAQAQMWGLGRVAGLEHPRLWGGLVDLPERLDERAANRLAGVLGGGAGEFEDQVAVRTSGVFTRRLARAATPQTTAQPWNARGSVLVTGGTGGVGSQVARWLARAGAEHLVLTSRRGLEADGAVELRDELTALGAQVTIAACDAADRDALAAVLAAIPERYPLNAVVHAAGVLDDGVLDSMSVERVAGVLRPKVDGARNLHELTEGLDLSAFVLFSSLAGAIGGAGQGSYAAANAYLDALAQQRRAQGLAATSVAWGPWAEGGMAVDGALEERLRRGGMAPMTPELAVKALQQALDLRETHLAIADLDWERFVPSYVAVRGSRLLDEVPEARRILEAAIGGGSAAQFETGGSELRERLAGMSEAEQERALLDLVTTQVAMVLGFPSVESVESQRAFRELGFDSLTAVELRNRLDAATGLRLPATIVFDHPTPVALARRLRTDVVQDGISAAAPILGELDRIEAAMATISADDVDRPRITTRLQTLLLKWGEAEQDSGNSGKKAVSDKIQSATSDEIFDFIDKELGIS</sequence>
<proteinExistence type="predicted"/>
<dbReference type="Gene3D" id="1.10.1200.10">
    <property type="entry name" value="ACP-like"/>
    <property type="match status" value="2"/>
</dbReference>
<dbReference type="InterPro" id="IPR057326">
    <property type="entry name" value="KR_dom"/>
</dbReference>
<dbReference type="GO" id="GO:0004315">
    <property type="term" value="F:3-oxoacyl-[acyl-carrier-protein] synthase activity"/>
    <property type="evidence" value="ECO:0007669"/>
    <property type="project" value="InterPro"/>
</dbReference>
<dbReference type="InterPro" id="IPR036291">
    <property type="entry name" value="NAD(P)-bd_dom_sf"/>
</dbReference>
<dbReference type="GO" id="GO:0006633">
    <property type="term" value="P:fatty acid biosynthetic process"/>
    <property type="evidence" value="ECO:0007669"/>
    <property type="project" value="InterPro"/>
</dbReference>
<dbReference type="Gene3D" id="3.40.366.10">
    <property type="entry name" value="Malonyl-Coenzyme A Acyl Carrier Protein, domain 2"/>
    <property type="match status" value="2"/>
</dbReference>
<dbReference type="InterPro" id="IPR016035">
    <property type="entry name" value="Acyl_Trfase/lysoPLipase"/>
</dbReference>
<dbReference type="FunFam" id="3.40.366.10:FF:000002">
    <property type="entry name" value="Probable polyketide synthase 2"/>
    <property type="match status" value="2"/>
</dbReference>
<dbReference type="CDD" id="cd00833">
    <property type="entry name" value="PKS"/>
    <property type="match status" value="2"/>
</dbReference>
<evidence type="ECO:0000313" key="11">
    <source>
        <dbReference type="EMBL" id="AUO16402.1"/>
    </source>
</evidence>
<dbReference type="InterPro" id="IPR009081">
    <property type="entry name" value="PP-bd_ACP"/>
</dbReference>
<dbReference type="GO" id="GO:0033068">
    <property type="term" value="P:macrolide biosynthetic process"/>
    <property type="evidence" value="ECO:0007669"/>
    <property type="project" value="UniProtKB-ARBA"/>
</dbReference>
<dbReference type="InterPro" id="IPR020806">
    <property type="entry name" value="PKS_PP-bd"/>
</dbReference>
<feature type="region of interest" description="Disordered" evidence="8">
    <location>
        <begin position="2008"/>
        <end position="2031"/>
    </location>
</feature>
<dbReference type="Pfam" id="PF00550">
    <property type="entry name" value="PP-binding"/>
    <property type="match status" value="2"/>
</dbReference>
<feature type="domain" description="Carrier" evidence="9">
    <location>
        <begin position="1484"/>
        <end position="1559"/>
    </location>
</feature>
<evidence type="ECO:0000256" key="1">
    <source>
        <dbReference type="ARBA" id="ARBA00001957"/>
    </source>
</evidence>
<evidence type="ECO:0000256" key="7">
    <source>
        <dbReference type="ARBA" id="ARBA00023315"/>
    </source>
</evidence>
<feature type="domain" description="Ketosynthase family 3 (KS3)" evidence="10">
    <location>
        <begin position="1581"/>
        <end position="2007"/>
    </location>
</feature>
<evidence type="ECO:0000256" key="2">
    <source>
        <dbReference type="ARBA" id="ARBA00022450"/>
    </source>
</evidence>
<feature type="compositionally biased region" description="Basic and acidic residues" evidence="8">
    <location>
        <begin position="2015"/>
        <end position="2027"/>
    </location>
</feature>
<evidence type="ECO:0000256" key="8">
    <source>
        <dbReference type="SAM" id="MobiDB-lite"/>
    </source>
</evidence>
<dbReference type="InterPro" id="IPR015083">
    <property type="entry name" value="NorB/c/GfsB-D-like_docking"/>
</dbReference>
<dbReference type="SUPFAM" id="SSF52151">
    <property type="entry name" value="FabD/lysophospholipase-like"/>
    <property type="match status" value="2"/>
</dbReference>
<dbReference type="InterPro" id="IPR041618">
    <property type="entry name" value="PKS_DE"/>
</dbReference>
<dbReference type="InterPro" id="IPR016036">
    <property type="entry name" value="Malonyl_transacylase_ACP-bd"/>
</dbReference>
<dbReference type="SUPFAM" id="SSF51735">
    <property type="entry name" value="NAD(P)-binding Rossmann-fold domains"/>
    <property type="match status" value="4"/>
</dbReference>
<dbReference type="InterPro" id="IPR001227">
    <property type="entry name" value="Ac_transferase_dom_sf"/>
</dbReference>
<dbReference type="CDD" id="cd08952">
    <property type="entry name" value="KR_1_SDR_x"/>
    <property type="match status" value="2"/>
</dbReference>
<dbReference type="GO" id="GO:0031177">
    <property type="term" value="F:phosphopantetheine binding"/>
    <property type="evidence" value="ECO:0007669"/>
    <property type="project" value="InterPro"/>
</dbReference>
<dbReference type="InterPro" id="IPR032821">
    <property type="entry name" value="PKS_assoc"/>
</dbReference>
<dbReference type="GO" id="GO:0004312">
    <property type="term" value="F:fatty acid synthase activity"/>
    <property type="evidence" value="ECO:0007669"/>
    <property type="project" value="TreeGrafter"/>
</dbReference>
<evidence type="ECO:0000259" key="10">
    <source>
        <dbReference type="PROSITE" id="PS52004"/>
    </source>
</evidence>
<accession>A0A2I6SFP9</accession>
<dbReference type="SMART" id="SM00825">
    <property type="entry name" value="PKS_KS"/>
    <property type="match status" value="2"/>
</dbReference>
<feature type="domain" description="Carrier" evidence="9">
    <location>
        <begin position="3046"/>
        <end position="3121"/>
    </location>
</feature>
<evidence type="ECO:0000256" key="3">
    <source>
        <dbReference type="ARBA" id="ARBA00022553"/>
    </source>
</evidence>
<dbReference type="FunFam" id="1.10.1200.10:FF:000007">
    <property type="entry name" value="Probable polyketide synthase pks17"/>
    <property type="match status" value="2"/>
</dbReference>
<dbReference type="InterPro" id="IPR014043">
    <property type="entry name" value="Acyl_transferase_dom"/>
</dbReference>
<dbReference type="SMART" id="SM00823">
    <property type="entry name" value="PKS_PP"/>
    <property type="match status" value="2"/>
</dbReference>
<dbReference type="EMBL" id="MF671979">
    <property type="protein sequence ID" value="AUO16402.1"/>
    <property type="molecule type" value="Genomic_DNA"/>
</dbReference>
<keyword evidence="5" id="KW-0045">Antibiotic biosynthesis</keyword>